<proteinExistence type="predicted"/>
<gene>
    <name evidence="3" type="ORF">SAMD00023353_0600010</name>
</gene>
<feature type="chain" id="PRO_5012436175" evidence="1">
    <location>
        <begin position="20"/>
        <end position="251"/>
    </location>
</feature>
<evidence type="ECO:0000256" key="1">
    <source>
        <dbReference type="SAM" id="SignalP"/>
    </source>
</evidence>
<dbReference type="Pfam" id="PF10528">
    <property type="entry name" value="GLEYA"/>
    <property type="match status" value="1"/>
</dbReference>
<accession>A0A1S7ULK9</accession>
<organism evidence="3">
    <name type="scientific">Rosellinia necatrix</name>
    <name type="common">White root-rot fungus</name>
    <dbReference type="NCBI Taxonomy" id="77044"/>
    <lineage>
        <taxon>Eukaryota</taxon>
        <taxon>Fungi</taxon>
        <taxon>Dikarya</taxon>
        <taxon>Ascomycota</taxon>
        <taxon>Pezizomycotina</taxon>
        <taxon>Sordariomycetes</taxon>
        <taxon>Xylariomycetidae</taxon>
        <taxon>Xylariales</taxon>
        <taxon>Xylariaceae</taxon>
        <taxon>Rosellinia</taxon>
    </lineage>
</organism>
<name>A0A1S7ULK9_ROSNE</name>
<dbReference type="InterPro" id="IPR037524">
    <property type="entry name" value="PA14/GLEYA"/>
</dbReference>
<feature type="signal peptide" evidence="1">
    <location>
        <begin position="1"/>
        <end position="19"/>
    </location>
</feature>
<evidence type="ECO:0000313" key="4">
    <source>
        <dbReference type="Proteomes" id="UP000054516"/>
    </source>
</evidence>
<dbReference type="InterPro" id="IPR018871">
    <property type="entry name" value="GLEYA_adhesin_domain"/>
</dbReference>
<reference evidence="3" key="1">
    <citation type="submission" date="2016-03" db="EMBL/GenBank/DDBJ databases">
        <title>Draft genome sequence of Rosellinia necatrix.</title>
        <authorList>
            <person name="Kanematsu S."/>
        </authorList>
    </citation>
    <scope>NUCLEOTIDE SEQUENCE [LARGE SCALE GENOMIC DNA]</scope>
    <source>
        <strain evidence="3">W97</strain>
    </source>
</reference>
<dbReference type="PROSITE" id="PS51820">
    <property type="entry name" value="PA14"/>
    <property type="match status" value="1"/>
</dbReference>
<keyword evidence="1" id="KW-0732">Signal</keyword>
<dbReference type="Gene3D" id="2.60.120.1560">
    <property type="match status" value="1"/>
</dbReference>
<protein>
    <submittedName>
        <fullName evidence="3">Putative conidiospore surface</fullName>
    </submittedName>
</protein>
<dbReference type="Proteomes" id="UP000054516">
    <property type="component" value="Unassembled WGS sequence"/>
</dbReference>
<evidence type="ECO:0000259" key="2">
    <source>
        <dbReference type="PROSITE" id="PS51820"/>
    </source>
</evidence>
<evidence type="ECO:0000313" key="3">
    <source>
        <dbReference type="EMBL" id="GAP84204.1"/>
    </source>
</evidence>
<keyword evidence="4" id="KW-1185">Reference proteome</keyword>
<dbReference type="OrthoDB" id="4388755at2759"/>
<feature type="domain" description="PA14" evidence="2">
    <location>
        <begin position="76"/>
        <end position="226"/>
    </location>
</feature>
<dbReference type="AlphaFoldDB" id="A0A1S7ULK9"/>
<sequence length="251" mass="27104">MMRNTRTLGLLSLATGVLSSVLPFLPSIPSLPYPSYPSDDYPSYPPDYPTCAKPKHCSNVGWDWAEYPNPVTYTGAGYPGFRGDVYKTKAPDHTGVTTVIGGVPSLGGSIYNYSTPVPTTYFALNHHAYLWACEAGDWRFDIGRVDDIVQLWVGDKAYSGWADENTDARVVYNAGSSAGSFVATLRGGGFVPIRVLFANAQGGGAFQLNVTSPGGTVVHQTGRNTENDYFVRYSCHGEPHAPEFAPFGQEA</sequence>
<dbReference type="EMBL" id="DF977451">
    <property type="protein sequence ID" value="GAP84204.1"/>
    <property type="molecule type" value="Genomic_DNA"/>
</dbReference>